<protein>
    <recommendedName>
        <fullName evidence="3">Solute-binding protein family 3/N-terminal domain-containing protein</fullName>
    </recommendedName>
</protein>
<dbReference type="AlphaFoldDB" id="A0A975GPG8"/>
<evidence type="ECO:0000313" key="1">
    <source>
        <dbReference type="EMBL" id="QTA88842.1"/>
    </source>
</evidence>
<evidence type="ECO:0000313" key="2">
    <source>
        <dbReference type="Proteomes" id="UP000663722"/>
    </source>
</evidence>
<accession>A0A975GPG8</accession>
<dbReference type="KEGG" id="dmm:dnm_048890"/>
<gene>
    <name evidence="1" type="ORF">dnm_048890</name>
</gene>
<evidence type="ECO:0008006" key="3">
    <source>
        <dbReference type="Google" id="ProtNLM"/>
    </source>
</evidence>
<keyword evidence="2" id="KW-1185">Reference proteome</keyword>
<reference evidence="1" key="1">
    <citation type="journal article" date="2021" name="Microb. Physiol.">
        <title>Proteogenomic Insights into the Physiology of Marine, Sulfate-Reducing, Filamentous Desulfonema limicola and Desulfonema magnum.</title>
        <authorList>
            <person name="Schnaars V."/>
            <person name="Wohlbrand L."/>
            <person name="Scheve S."/>
            <person name="Hinrichs C."/>
            <person name="Reinhardt R."/>
            <person name="Rabus R."/>
        </authorList>
    </citation>
    <scope>NUCLEOTIDE SEQUENCE</scope>
    <source>
        <strain evidence="1">4be13</strain>
    </source>
</reference>
<organism evidence="1 2">
    <name type="scientific">Desulfonema magnum</name>
    <dbReference type="NCBI Taxonomy" id="45655"/>
    <lineage>
        <taxon>Bacteria</taxon>
        <taxon>Pseudomonadati</taxon>
        <taxon>Thermodesulfobacteriota</taxon>
        <taxon>Desulfobacteria</taxon>
        <taxon>Desulfobacterales</taxon>
        <taxon>Desulfococcaceae</taxon>
        <taxon>Desulfonema</taxon>
    </lineage>
</organism>
<name>A0A975GPG8_9BACT</name>
<sequence>MYGSEIRGASHGKEFEQSANKIFSLMEADTNITILRMLLKGRADVAVVNPGLAALKMIINSDPCLLKNKDQFVALKKPLGLTPNHLAFAKHMKMTKFLKHFSQVMEEGYDSGEIPKIIERYHHVTSTKKAADCE</sequence>
<proteinExistence type="predicted"/>
<dbReference type="Gene3D" id="3.40.190.10">
    <property type="entry name" value="Periplasmic binding protein-like II"/>
    <property type="match status" value="2"/>
</dbReference>
<dbReference type="EMBL" id="CP061800">
    <property type="protein sequence ID" value="QTA88842.1"/>
    <property type="molecule type" value="Genomic_DNA"/>
</dbReference>
<dbReference type="Proteomes" id="UP000663722">
    <property type="component" value="Chromosome"/>
</dbReference>
<dbReference type="SUPFAM" id="SSF53850">
    <property type="entry name" value="Periplasmic binding protein-like II"/>
    <property type="match status" value="1"/>
</dbReference>